<evidence type="ECO:0000313" key="13">
    <source>
        <dbReference type="EMBL" id="SFB82047.1"/>
    </source>
</evidence>
<dbReference type="UniPathway" id="UPA00031">
    <property type="reaction ID" value="UER00010"/>
</dbReference>
<dbReference type="Proteomes" id="UP000199577">
    <property type="component" value="Unassembled WGS sequence"/>
</dbReference>
<dbReference type="STRING" id="623281.SAMN05421747_101318"/>
<dbReference type="AlphaFoldDB" id="A0A1I1E4P1"/>
<reference evidence="13 14" key="1">
    <citation type="submission" date="2016-10" db="EMBL/GenBank/DDBJ databases">
        <authorList>
            <person name="de Groot N.N."/>
        </authorList>
    </citation>
    <scope>NUCLEOTIDE SEQUENCE [LARGE SCALE GENOMIC DNA]</scope>
    <source>
        <strain evidence="13 14">DSM 22900</strain>
    </source>
</reference>
<comment type="subcellular location">
    <subcellularLocation>
        <location evidence="1 11">Cytoplasm</location>
    </subcellularLocation>
</comment>
<sequence length="261" mass="28766">MEPEIAYPFLGMLAKRIIPCLDVKDGRTVKGVNFVDLRDAGDPVELAWQYSRQGADELVFLDITATHERRKTTVELVKAVARQINIPFTIGGGINELEDADVLLHAGADKISINSAAVRNPALIDQMAQAFGIQFVVVAVDTRHVDGRNYVHLNGGRLKTDMETEDWIREAESRGAGEILLTSMDHDGTKNGFDCDFLQQINATLSIPLIASGGAGNKQHFVDVFQRSNVDAALAASVFHYGEIRIPELKEELRQQGIEVR</sequence>
<evidence type="ECO:0000256" key="8">
    <source>
        <dbReference type="ARBA" id="ARBA00023239"/>
    </source>
</evidence>
<feature type="active site" evidence="11">
    <location>
        <position position="141"/>
    </location>
</feature>
<protein>
    <recommendedName>
        <fullName evidence="11">Imidazole glycerol phosphate synthase subunit HisF</fullName>
        <ecNumber evidence="11">4.3.2.10</ecNumber>
    </recommendedName>
    <alternativeName>
        <fullName evidence="11">IGP synthase cyclase subunit</fullName>
    </alternativeName>
    <alternativeName>
        <fullName evidence="11">IGP synthase subunit HisF</fullName>
    </alternativeName>
    <alternativeName>
        <fullName evidence="11">ImGP synthase subunit HisF</fullName>
        <shortName evidence="11">IGPS subunit HisF</shortName>
    </alternativeName>
</protein>
<evidence type="ECO:0000256" key="2">
    <source>
        <dbReference type="ARBA" id="ARBA00005091"/>
    </source>
</evidence>
<keyword evidence="5 11" id="KW-0963">Cytoplasm</keyword>
<comment type="catalytic activity">
    <reaction evidence="10 11">
        <text>5-[(5-phospho-1-deoxy-D-ribulos-1-ylimino)methylamino]-1-(5-phospho-beta-D-ribosyl)imidazole-4-carboxamide + L-glutamine = D-erythro-1-(imidazol-4-yl)glycerol 3-phosphate + 5-amino-1-(5-phospho-beta-D-ribosyl)imidazole-4-carboxamide + L-glutamate + H(+)</text>
        <dbReference type="Rhea" id="RHEA:24793"/>
        <dbReference type="ChEBI" id="CHEBI:15378"/>
        <dbReference type="ChEBI" id="CHEBI:29985"/>
        <dbReference type="ChEBI" id="CHEBI:58278"/>
        <dbReference type="ChEBI" id="CHEBI:58359"/>
        <dbReference type="ChEBI" id="CHEBI:58475"/>
        <dbReference type="ChEBI" id="CHEBI:58525"/>
        <dbReference type="EC" id="4.3.2.10"/>
    </reaction>
</comment>
<name>A0A1I1E4P1_9SPHI</name>
<dbReference type="HAMAP" id="MF_01013">
    <property type="entry name" value="HisF"/>
    <property type="match status" value="1"/>
</dbReference>
<dbReference type="FunFam" id="3.20.20.70:FF:000006">
    <property type="entry name" value="Imidazole glycerol phosphate synthase subunit HisF"/>
    <property type="match status" value="1"/>
</dbReference>
<evidence type="ECO:0000256" key="5">
    <source>
        <dbReference type="ARBA" id="ARBA00022490"/>
    </source>
</evidence>
<dbReference type="GO" id="GO:0005737">
    <property type="term" value="C:cytoplasm"/>
    <property type="evidence" value="ECO:0007669"/>
    <property type="project" value="UniProtKB-SubCell"/>
</dbReference>
<evidence type="ECO:0000256" key="4">
    <source>
        <dbReference type="ARBA" id="ARBA00011152"/>
    </source>
</evidence>
<comment type="pathway">
    <text evidence="2 11">Amino-acid biosynthesis; L-histidine biosynthesis; L-histidine from 5-phospho-alpha-D-ribose 1-diphosphate: step 5/9.</text>
</comment>
<proteinExistence type="inferred from homology"/>
<dbReference type="PANTHER" id="PTHR21235:SF2">
    <property type="entry name" value="IMIDAZOLE GLYCEROL PHOSPHATE SYNTHASE HISHF"/>
    <property type="match status" value="1"/>
</dbReference>
<comment type="similarity">
    <text evidence="3 11 12">Belongs to the HisA/HisF family.</text>
</comment>
<keyword evidence="7 11" id="KW-0368">Histidine biosynthesis</keyword>
<evidence type="ECO:0000256" key="3">
    <source>
        <dbReference type="ARBA" id="ARBA00009667"/>
    </source>
</evidence>
<comment type="subunit">
    <text evidence="4 11">Heterodimer of HisH and HisF.</text>
</comment>
<evidence type="ECO:0000256" key="11">
    <source>
        <dbReference type="HAMAP-Rule" id="MF_01013"/>
    </source>
</evidence>
<feature type="active site" evidence="11">
    <location>
        <position position="22"/>
    </location>
</feature>
<evidence type="ECO:0000256" key="1">
    <source>
        <dbReference type="ARBA" id="ARBA00004496"/>
    </source>
</evidence>
<keyword evidence="14" id="KW-1185">Reference proteome</keyword>
<keyword evidence="8 11" id="KW-0456">Lyase</keyword>
<keyword evidence="6 11" id="KW-0028">Amino-acid biosynthesis</keyword>
<accession>A0A1I1E4P1</accession>
<dbReference type="InterPro" id="IPR050064">
    <property type="entry name" value="IGPS_HisA/HisF"/>
</dbReference>
<dbReference type="NCBIfam" id="TIGR00735">
    <property type="entry name" value="hisF"/>
    <property type="match status" value="1"/>
</dbReference>
<evidence type="ECO:0000256" key="9">
    <source>
        <dbReference type="ARBA" id="ARBA00025475"/>
    </source>
</evidence>
<evidence type="ECO:0000256" key="10">
    <source>
        <dbReference type="ARBA" id="ARBA00047838"/>
    </source>
</evidence>
<dbReference type="GO" id="GO:0000105">
    <property type="term" value="P:L-histidine biosynthetic process"/>
    <property type="evidence" value="ECO:0007669"/>
    <property type="project" value="UniProtKB-UniRule"/>
</dbReference>
<dbReference type="InterPro" id="IPR006062">
    <property type="entry name" value="His_biosynth"/>
</dbReference>
<dbReference type="InterPro" id="IPR011060">
    <property type="entry name" value="RibuloseP-bd_barrel"/>
</dbReference>
<organism evidence="13 14">
    <name type="scientific">Parapedobacter composti</name>
    <dbReference type="NCBI Taxonomy" id="623281"/>
    <lineage>
        <taxon>Bacteria</taxon>
        <taxon>Pseudomonadati</taxon>
        <taxon>Bacteroidota</taxon>
        <taxon>Sphingobacteriia</taxon>
        <taxon>Sphingobacteriales</taxon>
        <taxon>Sphingobacteriaceae</taxon>
        <taxon>Parapedobacter</taxon>
    </lineage>
</organism>
<gene>
    <name evidence="11" type="primary">hisF</name>
    <name evidence="13" type="ORF">SAMN05421747_101318</name>
</gene>
<evidence type="ECO:0000256" key="12">
    <source>
        <dbReference type="RuleBase" id="RU003657"/>
    </source>
</evidence>
<dbReference type="EC" id="4.3.2.10" evidence="11"/>
<comment type="function">
    <text evidence="9 11">IGPS catalyzes the conversion of PRFAR and glutamine to IGP, AICAR and glutamate. The HisF subunit catalyzes the cyclization activity that produces IGP and AICAR from PRFAR using the ammonia provided by the HisH subunit.</text>
</comment>
<evidence type="ECO:0000256" key="7">
    <source>
        <dbReference type="ARBA" id="ARBA00023102"/>
    </source>
</evidence>
<dbReference type="CDD" id="cd04731">
    <property type="entry name" value="HisF"/>
    <property type="match status" value="1"/>
</dbReference>
<dbReference type="GO" id="GO:0016829">
    <property type="term" value="F:lyase activity"/>
    <property type="evidence" value="ECO:0007669"/>
    <property type="project" value="UniProtKB-KW"/>
</dbReference>
<dbReference type="InterPro" id="IPR004651">
    <property type="entry name" value="HisF"/>
</dbReference>
<dbReference type="GO" id="GO:0000107">
    <property type="term" value="F:imidazoleglycerol-phosphate synthase activity"/>
    <property type="evidence" value="ECO:0007669"/>
    <property type="project" value="UniProtKB-UniRule"/>
</dbReference>
<dbReference type="SUPFAM" id="SSF51366">
    <property type="entry name" value="Ribulose-phoshate binding barrel"/>
    <property type="match status" value="1"/>
</dbReference>
<evidence type="ECO:0000256" key="6">
    <source>
        <dbReference type="ARBA" id="ARBA00022605"/>
    </source>
</evidence>
<dbReference type="PANTHER" id="PTHR21235">
    <property type="entry name" value="IMIDAZOLE GLYCEROL PHOSPHATE SYNTHASE SUBUNIT HISF/H IGP SYNTHASE SUBUNIT HISF/H"/>
    <property type="match status" value="1"/>
</dbReference>
<dbReference type="Pfam" id="PF00977">
    <property type="entry name" value="His_biosynth"/>
    <property type="match status" value="1"/>
</dbReference>
<evidence type="ECO:0000313" key="14">
    <source>
        <dbReference type="Proteomes" id="UP000199577"/>
    </source>
</evidence>
<dbReference type="EMBL" id="FOLL01000001">
    <property type="protein sequence ID" value="SFB82047.1"/>
    <property type="molecule type" value="Genomic_DNA"/>
</dbReference>
<dbReference type="InterPro" id="IPR013785">
    <property type="entry name" value="Aldolase_TIM"/>
</dbReference>
<dbReference type="Gene3D" id="3.20.20.70">
    <property type="entry name" value="Aldolase class I"/>
    <property type="match status" value="1"/>
</dbReference>